<dbReference type="NCBIfam" id="TIGR02212">
    <property type="entry name" value="lolCE"/>
    <property type="match status" value="1"/>
</dbReference>
<feature type="domain" description="MacB-like periplasmic core" evidence="10">
    <location>
        <begin position="28"/>
        <end position="242"/>
    </location>
</feature>
<evidence type="ECO:0000256" key="5">
    <source>
        <dbReference type="ARBA" id="ARBA00022692"/>
    </source>
</evidence>
<keyword evidence="5 8" id="KW-0812">Transmembrane</keyword>
<dbReference type="GO" id="GO:0044874">
    <property type="term" value="P:lipoprotein localization to outer membrane"/>
    <property type="evidence" value="ECO:0007669"/>
    <property type="project" value="TreeGrafter"/>
</dbReference>
<keyword evidence="14" id="KW-1185">Reference proteome</keyword>
<comment type="subcellular location">
    <subcellularLocation>
        <location evidence="1">Cell membrane</location>
        <topology evidence="1">Multi-pass membrane protein</topology>
    </subcellularLocation>
</comment>
<dbReference type="InterPro" id="IPR003838">
    <property type="entry name" value="ABC3_permease_C"/>
</dbReference>
<evidence type="ECO:0000256" key="2">
    <source>
        <dbReference type="ARBA" id="ARBA00005236"/>
    </source>
</evidence>
<evidence type="ECO:0000256" key="6">
    <source>
        <dbReference type="ARBA" id="ARBA00022989"/>
    </source>
</evidence>
<sequence>MFKPLALYIGLRYTRAKKRNHFVSFISLSSMLGIGLGVMVLITVLSVMNGFDEEIHKRFFGMAPEITVSGKEGKIVDWQLLQNELKRTPGVIAVAPYIGGQGLLTHEGQVLPIVLTGVDPIQEQSITHIQDKLLMGDIADLQHFGILLGRNLADSLGVMVGDKVTIMIPQATVTPTGMIPRFKRFTVAGVFSAGTGFNFDAKLAFINLTDAQKLMQLGDAVTGLKMKISNIYDAPKISDQLADKLGEQYEVGNWTQQFGPFFHAVKMEKTMMFLILLLIIAVAAFNLVSSLVMVVNDKQSEIAILRTIGATPSTILWIFIVQGMMVGVVGTLLGLIAGIILASNATSIVNFLQSVFHTQLLSSNVYFVDYLPSKIMMSDLWQICAAALFMSFIATIYPAWRASKTVIAEALHYE</sequence>
<dbReference type="InterPro" id="IPR025857">
    <property type="entry name" value="MacB_PCD"/>
</dbReference>
<feature type="transmembrane region" description="Helical" evidence="8">
    <location>
        <begin position="26"/>
        <end position="48"/>
    </location>
</feature>
<feature type="transmembrane region" description="Helical" evidence="8">
    <location>
        <begin position="315"/>
        <end position="341"/>
    </location>
</feature>
<dbReference type="HOGENOM" id="CLU_000604_8_1_6"/>
<dbReference type="AlphaFoldDB" id="A0A098GIY2"/>
<keyword evidence="6 8" id="KW-1133">Transmembrane helix</keyword>
<accession>A0A098GIY2</accession>
<evidence type="ECO:0000259" key="10">
    <source>
        <dbReference type="Pfam" id="PF12704"/>
    </source>
</evidence>
<evidence type="ECO:0000256" key="3">
    <source>
        <dbReference type="ARBA" id="ARBA00022448"/>
    </source>
</evidence>
<dbReference type="Proteomes" id="UP000032414">
    <property type="component" value="Chromosome I"/>
</dbReference>
<evidence type="ECO:0000256" key="8">
    <source>
        <dbReference type="SAM" id="Phobius"/>
    </source>
</evidence>
<keyword evidence="4" id="KW-1003">Cell membrane</keyword>
<reference evidence="13" key="1">
    <citation type="submission" date="2014-09" db="EMBL/GenBank/DDBJ databases">
        <authorList>
            <person name="Gomez-Valero L."/>
        </authorList>
    </citation>
    <scope>NUCLEOTIDE SEQUENCE [LARGE SCALE GENOMIC DNA]</scope>
    <source>
        <strain evidence="13">ATCC33218</strain>
    </source>
</reference>
<keyword evidence="11" id="KW-0449">Lipoprotein</keyword>
<protein>
    <submittedName>
        <fullName evidence="12">Lipoprotein-releasing system permease protein</fullName>
    </submittedName>
    <submittedName>
        <fullName evidence="11">Lipoprotein-releasing system transmembrane protein lolC</fullName>
    </submittedName>
</protein>
<dbReference type="PANTHER" id="PTHR30489">
    <property type="entry name" value="LIPOPROTEIN-RELEASING SYSTEM TRANSMEMBRANE PROTEIN LOLE"/>
    <property type="match status" value="1"/>
</dbReference>
<dbReference type="GO" id="GO:0042953">
    <property type="term" value="P:lipoprotein transport"/>
    <property type="evidence" value="ECO:0007669"/>
    <property type="project" value="InterPro"/>
</dbReference>
<comment type="similarity">
    <text evidence="2">Belongs to the ABC-4 integral membrane protein family. LolC/E subfamily.</text>
</comment>
<dbReference type="InterPro" id="IPR051447">
    <property type="entry name" value="Lipoprotein-release_system"/>
</dbReference>
<dbReference type="STRING" id="451.B6N58_05230"/>
<reference evidence="11" key="2">
    <citation type="submission" date="2014-09" db="EMBL/GenBank/DDBJ databases">
        <authorList>
            <person name="GOMEZ-VALERO Laura"/>
        </authorList>
    </citation>
    <scope>NUCLEOTIDE SEQUENCE</scope>
    <source>
        <strain evidence="11">ATCC33218</strain>
    </source>
</reference>
<dbReference type="Pfam" id="PF12704">
    <property type="entry name" value="MacB_PCD"/>
    <property type="match status" value="1"/>
</dbReference>
<evidence type="ECO:0000259" key="9">
    <source>
        <dbReference type="Pfam" id="PF02687"/>
    </source>
</evidence>
<dbReference type="PANTHER" id="PTHR30489:SF0">
    <property type="entry name" value="LIPOPROTEIN-RELEASING SYSTEM TRANSMEMBRANE PROTEIN LOLE"/>
    <property type="match status" value="1"/>
</dbReference>
<feature type="transmembrane region" description="Helical" evidence="8">
    <location>
        <begin position="273"/>
        <end position="295"/>
    </location>
</feature>
<dbReference type="OrthoDB" id="9808461at2"/>
<proteinExistence type="inferred from homology"/>
<name>A0A098GIY2_LEGMI</name>
<feature type="transmembrane region" description="Helical" evidence="8">
    <location>
        <begin position="380"/>
        <end position="400"/>
    </location>
</feature>
<evidence type="ECO:0000256" key="7">
    <source>
        <dbReference type="ARBA" id="ARBA00023136"/>
    </source>
</evidence>
<dbReference type="EMBL" id="FMVN01000007">
    <property type="protein sequence ID" value="SCY41392.1"/>
    <property type="molecule type" value="Genomic_DNA"/>
</dbReference>
<evidence type="ECO:0000313" key="13">
    <source>
        <dbReference type="Proteomes" id="UP000032414"/>
    </source>
</evidence>
<dbReference type="InterPro" id="IPR011925">
    <property type="entry name" value="LolCE_TM"/>
</dbReference>
<dbReference type="KEGG" id="tmc:LMI_2173"/>
<evidence type="ECO:0000256" key="1">
    <source>
        <dbReference type="ARBA" id="ARBA00004651"/>
    </source>
</evidence>
<evidence type="ECO:0000313" key="12">
    <source>
        <dbReference type="EMBL" id="SCY41392.1"/>
    </source>
</evidence>
<gene>
    <name evidence="11" type="primary">lolC</name>
    <name evidence="11" type="ORF">LMI_2173</name>
    <name evidence="12" type="ORF">SAMN02982997_01659</name>
</gene>
<dbReference type="PATRIC" id="fig|451.8.peg.1274"/>
<keyword evidence="3" id="KW-0813">Transport</keyword>
<organism evidence="11 13">
    <name type="scientific">Legionella micdadei</name>
    <name type="common">Tatlockia micdadei</name>
    <dbReference type="NCBI Taxonomy" id="451"/>
    <lineage>
        <taxon>Bacteria</taxon>
        <taxon>Pseudomonadati</taxon>
        <taxon>Pseudomonadota</taxon>
        <taxon>Gammaproteobacteria</taxon>
        <taxon>Legionellales</taxon>
        <taxon>Legionellaceae</taxon>
        <taxon>Legionella</taxon>
    </lineage>
</organism>
<dbReference type="Pfam" id="PF02687">
    <property type="entry name" value="FtsX"/>
    <property type="match status" value="1"/>
</dbReference>
<dbReference type="Proteomes" id="UP000182998">
    <property type="component" value="Unassembled WGS sequence"/>
</dbReference>
<evidence type="ECO:0000313" key="11">
    <source>
        <dbReference type="EMBL" id="CEG61451.1"/>
    </source>
</evidence>
<dbReference type="GO" id="GO:0098797">
    <property type="term" value="C:plasma membrane protein complex"/>
    <property type="evidence" value="ECO:0007669"/>
    <property type="project" value="TreeGrafter"/>
</dbReference>
<dbReference type="RefSeq" id="WP_045099695.1">
    <property type="nucleotide sequence ID" value="NZ_CP020614.1"/>
</dbReference>
<keyword evidence="7 8" id="KW-0472">Membrane</keyword>
<dbReference type="EMBL" id="LN614830">
    <property type="protein sequence ID" value="CEG61451.1"/>
    <property type="molecule type" value="Genomic_DNA"/>
</dbReference>
<evidence type="ECO:0000256" key="4">
    <source>
        <dbReference type="ARBA" id="ARBA00022475"/>
    </source>
</evidence>
<reference evidence="12 14" key="3">
    <citation type="submission" date="2016-10" db="EMBL/GenBank/DDBJ databases">
        <authorList>
            <person name="Varghese N."/>
            <person name="Submissions S."/>
        </authorList>
    </citation>
    <scope>NUCLEOTIDE SEQUENCE [LARGE SCALE GENOMIC DNA]</scope>
    <source>
        <strain evidence="12 14">ATCC 33218</strain>
    </source>
</reference>
<feature type="domain" description="ABC3 transporter permease C-terminal" evidence="9">
    <location>
        <begin position="274"/>
        <end position="405"/>
    </location>
</feature>
<evidence type="ECO:0000313" key="14">
    <source>
        <dbReference type="Proteomes" id="UP000182998"/>
    </source>
</evidence>